<dbReference type="SUPFAM" id="SSF53474">
    <property type="entry name" value="alpha/beta-Hydrolases"/>
    <property type="match status" value="1"/>
</dbReference>
<dbReference type="GO" id="GO:0016787">
    <property type="term" value="F:hydrolase activity"/>
    <property type="evidence" value="ECO:0007669"/>
    <property type="project" value="UniProtKB-KW"/>
</dbReference>
<dbReference type="EMBL" id="CP041186">
    <property type="protein sequence ID" value="QDG50399.1"/>
    <property type="molecule type" value="Genomic_DNA"/>
</dbReference>
<evidence type="ECO:0000313" key="4">
    <source>
        <dbReference type="EMBL" id="QDG50399.1"/>
    </source>
</evidence>
<dbReference type="RefSeq" id="WP_141196892.1">
    <property type="nucleotide sequence ID" value="NZ_CP041186.1"/>
</dbReference>
<dbReference type="PROSITE" id="PS01173">
    <property type="entry name" value="LIPASE_GDXG_HIS"/>
    <property type="match status" value="1"/>
</dbReference>
<feature type="domain" description="Alpha/beta hydrolase fold-3" evidence="3">
    <location>
        <begin position="79"/>
        <end position="302"/>
    </location>
</feature>
<dbReference type="Pfam" id="PF07859">
    <property type="entry name" value="Abhydrolase_3"/>
    <property type="match status" value="1"/>
</dbReference>
<dbReference type="PANTHER" id="PTHR48081">
    <property type="entry name" value="AB HYDROLASE SUPERFAMILY PROTEIN C4A8.06C"/>
    <property type="match status" value="1"/>
</dbReference>
<dbReference type="InterPro" id="IPR013094">
    <property type="entry name" value="AB_hydrolase_3"/>
</dbReference>
<proteinExistence type="inferred from homology"/>
<dbReference type="Proteomes" id="UP000315995">
    <property type="component" value="Chromosome"/>
</dbReference>
<protein>
    <submittedName>
        <fullName evidence="4">Alpha/beta hydrolase</fullName>
    </submittedName>
</protein>
<evidence type="ECO:0000313" key="5">
    <source>
        <dbReference type="Proteomes" id="UP000315995"/>
    </source>
</evidence>
<dbReference type="OrthoDB" id="24847at2"/>
<accession>A0A5B8Y153</accession>
<dbReference type="Gene3D" id="3.40.50.1820">
    <property type="entry name" value="alpha/beta hydrolase"/>
    <property type="match status" value="1"/>
</dbReference>
<evidence type="ECO:0000256" key="2">
    <source>
        <dbReference type="ARBA" id="ARBA00022801"/>
    </source>
</evidence>
<sequence>MGITSKLPLSERLRKGAGALVVDNFFRGLSVVGKLDPRNDPEEHGVRVLTDVPYHHSGDAAHHLDVFVPQDFDGPRPIVLYVHGGGFRILSKDTHFGMALQFAKRGYLVFNINYRLAPRHPFPAAIEDACRAYRWVVENAHSFDGDLDRVVLAGESAGGNLVCGLTIAAHYERDEPWARSVFETGVTPTVTAPACGMLQVSDVERYTAQDRVNWFVRDRLEEVSHNYLPPDRIDGSPILDFADPLLHFERGDSPTRQLPAFFLPVGTKDILLDDTRRLARALDALGAPHSSHYYPGEIHAFHALVWRPQARKCWRQKFAFLEEHVGR</sequence>
<keyword evidence="5" id="KW-1185">Reference proteome</keyword>
<gene>
    <name evidence="4" type="ORF">FIV42_06525</name>
</gene>
<dbReference type="InterPro" id="IPR050300">
    <property type="entry name" value="GDXG_lipolytic_enzyme"/>
</dbReference>
<name>A0A4Y6PQM0_PERCE</name>
<comment type="similarity">
    <text evidence="1">Belongs to the 'GDXG' lipolytic enzyme family.</text>
</comment>
<reference evidence="4 5" key="1">
    <citation type="submission" date="2019-06" db="EMBL/GenBank/DDBJ databases">
        <title>Persicimonas caeni gen. nov., sp. nov., a predatory bacterium isolated from solar saltern.</title>
        <authorList>
            <person name="Wang S."/>
        </authorList>
    </citation>
    <scope>NUCLEOTIDE SEQUENCE [LARGE SCALE GENOMIC DNA]</scope>
    <source>
        <strain evidence="4 5">YN101</strain>
    </source>
</reference>
<dbReference type="InterPro" id="IPR002168">
    <property type="entry name" value="Lipase_GDXG_HIS_AS"/>
</dbReference>
<keyword evidence="2 4" id="KW-0378">Hydrolase</keyword>
<evidence type="ECO:0000256" key="1">
    <source>
        <dbReference type="ARBA" id="ARBA00010515"/>
    </source>
</evidence>
<accession>A0A4Y6PQM0</accession>
<evidence type="ECO:0000259" key="3">
    <source>
        <dbReference type="Pfam" id="PF07859"/>
    </source>
</evidence>
<organism evidence="4 5">
    <name type="scientific">Persicimonas caeni</name>
    <dbReference type="NCBI Taxonomy" id="2292766"/>
    <lineage>
        <taxon>Bacteria</taxon>
        <taxon>Deltaproteobacteria</taxon>
        <taxon>Bradymonadales</taxon>
        <taxon>Bradymonadaceae</taxon>
        <taxon>Persicimonas</taxon>
    </lineage>
</organism>
<dbReference type="InterPro" id="IPR029058">
    <property type="entry name" value="AB_hydrolase_fold"/>
</dbReference>
<dbReference type="AlphaFoldDB" id="A0A4Y6PQM0"/>